<proteinExistence type="predicted"/>
<sequence>MSIKLNEQGAIAYGNSEMCISGIFGSKASPATAESFACRLADNWSFLQPRHIFVGYNGQNWSRRLQPLGDVLDCFCREHGVTLIKVATARFQSKVAGHPSTKKQLFALLKNAGPRSIHEADAMALLEFGCSYLADLAAAGDFTQ</sequence>
<protein>
    <submittedName>
        <fullName evidence="1">Uncharacterized protein</fullName>
    </submittedName>
</protein>
<evidence type="ECO:0000313" key="2">
    <source>
        <dbReference type="Proteomes" id="UP000245252"/>
    </source>
</evidence>
<organism evidence="1 2">
    <name type="scientific">Metarhizobium album</name>
    <dbReference type="NCBI Taxonomy" id="2182425"/>
    <lineage>
        <taxon>Bacteria</taxon>
        <taxon>Pseudomonadati</taxon>
        <taxon>Pseudomonadota</taxon>
        <taxon>Alphaproteobacteria</taxon>
        <taxon>Hyphomicrobiales</taxon>
        <taxon>Rhizobiaceae</taxon>
        <taxon>Metarhizobium</taxon>
    </lineage>
</organism>
<dbReference type="EMBL" id="QFBC01000002">
    <property type="protein sequence ID" value="PWE57278.1"/>
    <property type="molecule type" value="Genomic_DNA"/>
</dbReference>
<gene>
    <name evidence="1" type="ORF">DEM27_06475</name>
</gene>
<accession>A0A2U2DVD1</accession>
<comment type="caution">
    <text evidence="1">The sequence shown here is derived from an EMBL/GenBank/DDBJ whole genome shotgun (WGS) entry which is preliminary data.</text>
</comment>
<keyword evidence="2" id="KW-1185">Reference proteome</keyword>
<reference evidence="1 2" key="1">
    <citation type="submission" date="2018-05" db="EMBL/GenBank/DDBJ databases">
        <title>The draft genome of strain NS-104.</title>
        <authorList>
            <person name="Hang P."/>
            <person name="Jiang J."/>
        </authorList>
    </citation>
    <scope>NUCLEOTIDE SEQUENCE [LARGE SCALE GENOMIC DNA]</scope>
    <source>
        <strain evidence="1 2">NS-104</strain>
    </source>
</reference>
<dbReference type="AlphaFoldDB" id="A0A2U2DVD1"/>
<dbReference type="Proteomes" id="UP000245252">
    <property type="component" value="Unassembled WGS sequence"/>
</dbReference>
<evidence type="ECO:0000313" key="1">
    <source>
        <dbReference type="EMBL" id="PWE57278.1"/>
    </source>
</evidence>
<name>A0A2U2DVD1_9HYPH</name>